<feature type="transmembrane region" description="Helical" evidence="2">
    <location>
        <begin position="423"/>
        <end position="445"/>
    </location>
</feature>
<dbReference type="InterPro" id="IPR001509">
    <property type="entry name" value="Epimerase_deHydtase"/>
</dbReference>
<dbReference type="GeneID" id="56059090"/>
<comment type="similarity">
    <text evidence="1">Belongs to the NAD(P)-dependent epimerase/dehydratase family.</text>
</comment>
<evidence type="ECO:0000313" key="5">
    <source>
        <dbReference type="Proteomes" id="UP000509771"/>
    </source>
</evidence>
<evidence type="ECO:0000256" key="1">
    <source>
        <dbReference type="ARBA" id="ARBA00007637"/>
    </source>
</evidence>
<sequence length="458" mass="51793">MSQQSSKNNMENAPYNILVTGATGFIGSRLISHLSKKGYKVKGMSRRNISDTENVKYVQADVFDQNQLEESLKGIETAYYLLHSMEGRKEEWKKFASREKIQAQNFLQAATKTGVKRIIYLGGLVDDSLDLSPHMKSRKEVGEILASGNIPVTELRASIIIGAQGGSYAMLRYLVERLPVMVCPSWVNSLAQPIAVDDVIEYLAGCLEHSETIGEIYEIGGSQKMTYEQLMRIYSKYLKKNLYIIHIPFLTTRLSSYWVDLVTPVKASLARPLIDSLVHDTIVSDNSITKIIPLKLKSVLDAINIATIEMRENPPSSPTREEHTGFKINQKLLLGSLIAMVLVGTTYYWLDDRVEIFQPAWIIAGVFWYIAIFAAIIFVKNKTRLGFLIAGLISWATLAFWLFDNFYILFDTSLIIEKPNELVTIRNFIWAAISILAVIGSHNTFHKIIDYQYKGKEI</sequence>
<accession>A0A7D5M3R0</accession>
<feature type="transmembrane region" description="Helical" evidence="2">
    <location>
        <begin position="385"/>
        <end position="403"/>
    </location>
</feature>
<feature type="transmembrane region" description="Helical" evidence="2">
    <location>
        <begin position="332"/>
        <end position="350"/>
    </location>
</feature>
<name>A0A7D5M3R0_9ARCH</name>
<reference evidence="4 5" key="1">
    <citation type="submission" date="2018-02" db="EMBL/GenBank/DDBJ databases">
        <title>Complete genome of Nitrosopumilus cobalaminigenes HCA1.</title>
        <authorList>
            <person name="Qin W."/>
            <person name="Zheng Y."/>
            <person name="Stahl D.A."/>
        </authorList>
    </citation>
    <scope>NUCLEOTIDE SEQUENCE [LARGE SCALE GENOMIC DNA]</scope>
    <source>
        <strain evidence="4 5">HCA1</strain>
    </source>
</reference>
<dbReference type="KEGG" id="ncl:C5F47_03670"/>
<dbReference type="InterPro" id="IPR036291">
    <property type="entry name" value="NAD(P)-bd_dom_sf"/>
</dbReference>
<feature type="domain" description="NAD-dependent epimerase/dehydratase" evidence="3">
    <location>
        <begin position="17"/>
        <end position="122"/>
    </location>
</feature>
<gene>
    <name evidence="4" type="ORF">C5F47_03670</name>
</gene>
<dbReference type="PANTHER" id="PTHR43000">
    <property type="entry name" value="DTDP-D-GLUCOSE 4,6-DEHYDRATASE-RELATED"/>
    <property type="match status" value="1"/>
</dbReference>
<dbReference type="EMBL" id="CP026993">
    <property type="protein sequence ID" value="QLH03790.1"/>
    <property type="molecule type" value="Genomic_DNA"/>
</dbReference>
<keyword evidence="2" id="KW-0812">Transmembrane</keyword>
<organism evidence="4 5">
    <name type="scientific">Nitrosopumilus cobalaminigenes</name>
    <dbReference type="NCBI Taxonomy" id="1470066"/>
    <lineage>
        <taxon>Archaea</taxon>
        <taxon>Nitrososphaerota</taxon>
        <taxon>Nitrososphaeria</taxon>
        <taxon>Nitrosopumilales</taxon>
        <taxon>Nitrosopumilaceae</taxon>
        <taxon>Nitrosopumilus</taxon>
    </lineage>
</organism>
<evidence type="ECO:0000256" key="2">
    <source>
        <dbReference type="SAM" id="Phobius"/>
    </source>
</evidence>
<dbReference type="RefSeq" id="WP_179361557.1">
    <property type="nucleotide sequence ID" value="NZ_CP026993.1"/>
</dbReference>
<protein>
    <submittedName>
        <fullName evidence="4">Epimerase</fullName>
    </submittedName>
</protein>
<dbReference type="Gene3D" id="3.40.50.720">
    <property type="entry name" value="NAD(P)-binding Rossmann-like Domain"/>
    <property type="match status" value="1"/>
</dbReference>
<dbReference type="AlphaFoldDB" id="A0A7D5M3R0"/>
<feature type="transmembrane region" description="Helical" evidence="2">
    <location>
        <begin position="356"/>
        <end position="378"/>
    </location>
</feature>
<keyword evidence="5" id="KW-1185">Reference proteome</keyword>
<evidence type="ECO:0000313" key="4">
    <source>
        <dbReference type="EMBL" id="QLH03790.1"/>
    </source>
</evidence>
<dbReference type="Pfam" id="PF01370">
    <property type="entry name" value="Epimerase"/>
    <property type="match status" value="1"/>
</dbReference>
<proteinExistence type="inferred from homology"/>
<keyword evidence="2" id="KW-0472">Membrane</keyword>
<dbReference type="Proteomes" id="UP000509771">
    <property type="component" value="Chromosome"/>
</dbReference>
<evidence type="ECO:0000259" key="3">
    <source>
        <dbReference type="Pfam" id="PF01370"/>
    </source>
</evidence>
<keyword evidence="2" id="KW-1133">Transmembrane helix</keyword>
<dbReference type="SUPFAM" id="SSF51735">
    <property type="entry name" value="NAD(P)-binding Rossmann-fold domains"/>
    <property type="match status" value="1"/>
</dbReference>
<dbReference type="OrthoDB" id="358920at2157"/>